<proteinExistence type="predicted"/>
<name>A0ACC1XV62_MELAZ</name>
<organism evidence="1 2">
    <name type="scientific">Melia azedarach</name>
    <name type="common">Chinaberry tree</name>
    <dbReference type="NCBI Taxonomy" id="155640"/>
    <lineage>
        <taxon>Eukaryota</taxon>
        <taxon>Viridiplantae</taxon>
        <taxon>Streptophyta</taxon>
        <taxon>Embryophyta</taxon>
        <taxon>Tracheophyta</taxon>
        <taxon>Spermatophyta</taxon>
        <taxon>Magnoliopsida</taxon>
        <taxon>eudicotyledons</taxon>
        <taxon>Gunneridae</taxon>
        <taxon>Pentapetalae</taxon>
        <taxon>rosids</taxon>
        <taxon>malvids</taxon>
        <taxon>Sapindales</taxon>
        <taxon>Meliaceae</taxon>
        <taxon>Melia</taxon>
    </lineage>
</organism>
<evidence type="ECO:0000313" key="1">
    <source>
        <dbReference type="EMBL" id="KAJ4714797.1"/>
    </source>
</evidence>
<reference evidence="1 2" key="1">
    <citation type="journal article" date="2023" name="Science">
        <title>Complex scaffold remodeling in plant triterpene biosynthesis.</title>
        <authorList>
            <person name="De La Pena R."/>
            <person name="Hodgson H."/>
            <person name="Liu J.C."/>
            <person name="Stephenson M.J."/>
            <person name="Martin A.C."/>
            <person name="Owen C."/>
            <person name="Harkess A."/>
            <person name="Leebens-Mack J."/>
            <person name="Jimenez L.E."/>
            <person name="Osbourn A."/>
            <person name="Sattely E.S."/>
        </authorList>
    </citation>
    <scope>NUCLEOTIDE SEQUENCE [LARGE SCALE GENOMIC DNA]</scope>
    <source>
        <strain evidence="2">cv. JPN11</strain>
        <tissue evidence="1">Leaf</tissue>
    </source>
</reference>
<gene>
    <name evidence="1" type="ORF">OWV82_013228</name>
</gene>
<dbReference type="Proteomes" id="UP001164539">
    <property type="component" value="Chromosome 7"/>
</dbReference>
<comment type="caution">
    <text evidence="1">The sequence shown here is derived from an EMBL/GenBank/DDBJ whole genome shotgun (WGS) entry which is preliminary data.</text>
</comment>
<keyword evidence="2" id="KW-1185">Reference proteome</keyword>
<accession>A0ACC1XV62</accession>
<dbReference type="EMBL" id="CM051400">
    <property type="protein sequence ID" value="KAJ4714797.1"/>
    <property type="molecule type" value="Genomic_DNA"/>
</dbReference>
<sequence length="115" mass="12668">MEMLSHSFSLGENISKGAVEPLKFGKRRRHTSHQAGQTMRHSFLVLMILTMLLLSQSSSVNCRALRSAEKNENTDRTSSSSSSHNSVEGMKTFRAFVKQDVFTLAAGPSRKGSGH</sequence>
<protein>
    <submittedName>
        <fullName evidence="1">Uncharacterized protein</fullName>
    </submittedName>
</protein>
<evidence type="ECO:0000313" key="2">
    <source>
        <dbReference type="Proteomes" id="UP001164539"/>
    </source>
</evidence>